<dbReference type="PANTHER" id="PTHR44757">
    <property type="entry name" value="DIGUANYLATE CYCLASE DGCP"/>
    <property type="match status" value="1"/>
</dbReference>
<dbReference type="NCBIfam" id="TIGR00254">
    <property type="entry name" value="GGDEF"/>
    <property type="match status" value="1"/>
</dbReference>
<feature type="domain" description="PAS" evidence="6">
    <location>
        <begin position="755"/>
        <end position="824"/>
    </location>
</feature>
<dbReference type="PANTHER" id="PTHR44757:SF2">
    <property type="entry name" value="BIOFILM ARCHITECTURE MAINTENANCE PROTEIN MBAA"/>
    <property type="match status" value="1"/>
</dbReference>
<evidence type="ECO:0000259" key="6">
    <source>
        <dbReference type="PROSITE" id="PS50112"/>
    </source>
</evidence>
<dbReference type="SMART" id="SM00267">
    <property type="entry name" value="GGDEF"/>
    <property type="match status" value="1"/>
</dbReference>
<dbReference type="InterPro" id="IPR000014">
    <property type="entry name" value="PAS"/>
</dbReference>
<dbReference type="InterPro" id="IPR003018">
    <property type="entry name" value="GAF"/>
</dbReference>
<feature type="domain" description="Response regulatory" evidence="5">
    <location>
        <begin position="2"/>
        <end position="118"/>
    </location>
</feature>
<evidence type="ECO:0000259" key="5">
    <source>
        <dbReference type="PROSITE" id="PS50110"/>
    </source>
</evidence>
<dbReference type="CDD" id="cd00156">
    <property type="entry name" value="REC"/>
    <property type="match status" value="1"/>
</dbReference>
<protein>
    <recommendedName>
        <fullName evidence="12">PAS domain S-box protein</fullName>
    </recommendedName>
</protein>
<dbReference type="CDD" id="cd00130">
    <property type="entry name" value="PAS"/>
    <property type="match status" value="5"/>
</dbReference>
<dbReference type="Gene3D" id="3.20.20.450">
    <property type="entry name" value="EAL domain"/>
    <property type="match status" value="1"/>
</dbReference>
<proteinExistence type="predicted"/>
<evidence type="ECO:0000259" key="7">
    <source>
        <dbReference type="PROSITE" id="PS50113"/>
    </source>
</evidence>
<dbReference type="Gene3D" id="3.30.450.40">
    <property type="match status" value="1"/>
</dbReference>
<dbReference type="GO" id="GO:0071732">
    <property type="term" value="P:cellular response to nitric oxide"/>
    <property type="evidence" value="ECO:0007669"/>
    <property type="project" value="UniProtKB-ARBA"/>
</dbReference>
<dbReference type="SUPFAM" id="SSF55781">
    <property type="entry name" value="GAF domain-like"/>
    <property type="match status" value="1"/>
</dbReference>
<feature type="domain" description="PAC" evidence="7">
    <location>
        <begin position="337"/>
        <end position="387"/>
    </location>
</feature>
<evidence type="ECO:0000256" key="1">
    <source>
        <dbReference type="ARBA" id="ARBA00022679"/>
    </source>
</evidence>
<feature type="domain" description="PAC" evidence="7">
    <location>
        <begin position="579"/>
        <end position="630"/>
    </location>
</feature>
<dbReference type="CDD" id="cd01949">
    <property type="entry name" value="GGDEF"/>
    <property type="match status" value="1"/>
</dbReference>
<dbReference type="SMART" id="SM00448">
    <property type="entry name" value="REC"/>
    <property type="match status" value="1"/>
</dbReference>
<feature type="domain" description="PAS" evidence="6">
    <location>
        <begin position="263"/>
        <end position="334"/>
    </location>
</feature>
<feature type="domain" description="GGDEF" evidence="9">
    <location>
        <begin position="1197"/>
        <end position="1330"/>
    </location>
</feature>
<dbReference type="InterPro" id="IPR052155">
    <property type="entry name" value="Biofilm_reg_signaling"/>
</dbReference>
<dbReference type="Pfam" id="PF13426">
    <property type="entry name" value="PAS_9"/>
    <property type="match status" value="2"/>
</dbReference>
<dbReference type="InterPro" id="IPR043128">
    <property type="entry name" value="Rev_trsase/Diguanyl_cyclase"/>
</dbReference>
<sequence>MKFLLIDNNQDDRSQIKRDFQKEFYGLEFLEIMKREDFDEVIEKGSFDAVITEYLLDWADGLWILRSIRERFPSVPVIMVTDHGNEEIAVEGMKSGLSDYILKRKLHGLPMALKKSLRDARVEKERNESVKHVKICQGRSNTFETNSDFAYTLRVESDGTFVGECVTEAFPPITGYTLEEINGCDSWYSLVRPEDKPVFLQHRNHLLSGQPKISEFRIITKNGEVLWLRDYAQPVWGDAQGRVIHIYGTAQNITEGKQPDEATEAKYHNLIEASQDAIFLVNMESGIITDVNQRAEDLFGYHRKEIVGMHHTQLYHEESVTLYTKMVEDCVTMGAAFTQDFCIRHKNGHQISVELHTSITSWGNKRVVLSVFRDVTERKRAEERIRLYAEILNNVQIGLIVWHLENIDDIRTCKLVAANTATIQFTGVALEGLIGKTMAECFPALIDTEVPKMYAEVIRSGKVKNLKDDYFTNTGNFKTIFSVKAFPLTNNCVGVAFVDITESEKIHEELKIFKLLFSEIRDLAYICDTQGNILYVNNIFERLTGHKPEEFFGKPFSPLFDEENLKKAMDFHTRTIRGESLQFELRFKDTGIVCEYRTFQLRDGRGNVTRTIGIARDITERKRAEVALHESHNRLTSVLDGLNAVVYVADMKTHEVLYVNKCLRDILEDVTGKICWRVFQANQAGPCEFCTNDKLLDARGNPAGRYDWEFQNTLNGRWYTISDRAITWVDGRIVRLEIATDISTQKQAEEALRKTNQTLQALIHASPLAIITLDPQGNVVMWNPAAEHMFGWKEQEVLGHFLPIVPQDKQEDFLALRERVLQGESVTGVEVRRQKQNGSPIDISISTALLRDRQGSVYGTMAVVADITDHKRTQTIDALLHEIDQFVLQGQPLNFILPYVCTRLTDIFAYPLVWIGMKEKDGTVSISAQAGTHGNYLKDFTAQWQDVPGHECIIGFAIRTGKSQTIDTQEPVFQQCRERAYRYGLNSFLSVPIYSEGKVMGMLNLYDCKPCVFDTKTIHLLENLAARISITLLVARDQQQLRLHSAAMASVANAVFITDSEGRITWVNAAFAKLSGYTSDEACGLTPRLFKSGRHDAAYYQQVWQTILSGNAFHGEVINRRKDGSLYTVNQTITPLLDPDGKTCHFVAIHEDITDKKEVEKQLVYMAHYDTLTNLPNRILFTDRLRQEMIHASRNKKLASVIFLDLDRFKTINDTLGHAFGDQLLKTLADRLKNCIREGDTVSRLGGDEFIFIISDITHPQDAAFIAQKILSALSTSFYLEGHEVHVTSSIGIAIYPLDANDMDDLIKKADIAMYHAKEEGGSTFKFYMEDMNINNLERLMLENDLRKALAKGELVVYYQPLVDQNSGQIISMEALVRWQHPHRGMLFPTKFIPIAEETGLIVPIGEWVLKTACAQTRAWHEAGFSTLRITVNLSVRQFRQQNLVNMVTRALRETGLDPKCLELELTEGIIMQNDMVVLAALRELKSVGVLFSIDDFGTEYSSLSYLKRFPIDTLKIDRSFIQDITTNPDDAAIVTAIVAVAESLKLKIVAEGVENTEQADFLRELHCNNIQGYLYSQPLSAGDIDRLLQKGITMNFK</sequence>
<dbReference type="Proteomes" id="UP000189681">
    <property type="component" value="Unassembled WGS sequence"/>
</dbReference>
<dbReference type="InterPro" id="IPR001633">
    <property type="entry name" value="EAL_dom"/>
</dbReference>
<evidence type="ECO:0000313" key="11">
    <source>
        <dbReference type="Proteomes" id="UP000189681"/>
    </source>
</evidence>
<dbReference type="FunFam" id="3.30.70.270:FF:000001">
    <property type="entry name" value="Diguanylate cyclase domain protein"/>
    <property type="match status" value="1"/>
</dbReference>
<keyword evidence="2" id="KW-0418">Kinase</keyword>
<dbReference type="Pfam" id="PF00989">
    <property type="entry name" value="PAS"/>
    <property type="match status" value="3"/>
</dbReference>
<reference evidence="10 11" key="1">
    <citation type="journal article" date="2017" name="Water Res.">
        <title>Discovery and metagenomic analysis of an anammox bacterial enrichment related to Candidatus "Brocadia caroliniensis" in a full-scale glycerol-fed nitritation-denitritation separate centrate treatment process.</title>
        <authorList>
            <person name="Park H."/>
            <person name="Brotto A.C."/>
            <person name="van Loosdrecht M.C."/>
            <person name="Chandran K."/>
        </authorList>
    </citation>
    <scope>NUCLEOTIDE SEQUENCE [LARGE SCALE GENOMIC DNA]</scope>
    <source>
        <strain evidence="10">26THWARD</strain>
    </source>
</reference>
<dbReference type="SMART" id="SM00065">
    <property type="entry name" value="GAF"/>
    <property type="match status" value="1"/>
</dbReference>
<feature type="domain" description="PAS" evidence="6">
    <location>
        <begin position="1040"/>
        <end position="1084"/>
    </location>
</feature>
<comment type="caution">
    <text evidence="10">The sequence shown here is derived from an EMBL/GenBank/DDBJ whole genome shotgun (WGS) entry which is preliminary data.</text>
</comment>
<feature type="domain" description="EAL" evidence="8">
    <location>
        <begin position="1339"/>
        <end position="1593"/>
    </location>
</feature>
<dbReference type="InterPro" id="IPR013655">
    <property type="entry name" value="PAS_fold_3"/>
</dbReference>
<dbReference type="GO" id="GO:0000160">
    <property type="term" value="P:phosphorelay signal transduction system"/>
    <property type="evidence" value="ECO:0007669"/>
    <property type="project" value="InterPro"/>
</dbReference>
<dbReference type="Gene3D" id="3.30.450.20">
    <property type="entry name" value="PAS domain"/>
    <property type="match status" value="7"/>
</dbReference>
<organism evidence="10 11">
    <name type="scientific">Candidatus Brocadia carolinensis</name>
    <dbReference type="NCBI Taxonomy" id="1004156"/>
    <lineage>
        <taxon>Bacteria</taxon>
        <taxon>Pseudomonadati</taxon>
        <taxon>Planctomycetota</taxon>
        <taxon>Candidatus Brocadiia</taxon>
        <taxon>Candidatus Brocadiales</taxon>
        <taxon>Candidatus Brocadiaceae</taxon>
        <taxon>Candidatus Brocadia</taxon>
    </lineage>
</organism>
<dbReference type="InterPro" id="IPR001789">
    <property type="entry name" value="Sig_transdc_resp-reg_receiver"/>
</dbReference>
<dbReference type="SUPFAM" id="SSF141868">
    <property type="entry name" value="EAL domain-like"/>
    <property type="match status" value="1"/>
</dbReference>
<accession>A0A1V4AUC7</accession>
<dbReference type="InterPro" id="IPR029016">
    <property type="entry name" value="GAF-like_dom_sf"/>
</dbReference>
<evidence type="ECO:0000259" key="9">
    <source>
        <dbReference type="PROSITE" id="PS50887"/>
    </source>
</evidence>
<evidence type="ECO:0000259" key="8">
    <source>
        <dbReference type="PROSITE" id="PS50883"/>
    </source>
</evidence>
<dbReference type="InterPro" id="IPR035965">
    <property type="entry name" value="PAS-like_dom_sf"/>
</dbReference>
<dbReference type="Pfam" id="PF08448">
    <property type="entry name" value="PAS_4"/>
    <property type="match status" value="1"/>
</dbReference>
<feature type="domain" description="PAC" evidence="7">
    <location>
        <begin position="1111"/>
        <end position="1165"/>
    </location>
</feature>
<dbReference type="InterPro" id="IPR000160">
    <property type="entry name" value="GGDEF_dom"/>
</dbReference>
<dbReference type="InterPro" id="IPR013656">
    <property type="entry name" value="PAS_4"/>
</dbReference>
<dbReference type="GO" id="GO:0006355">
    <property type="term" value="P:regulation of DNA-templated transcription"/>
    <property type="evidence" value="ECO:0007669"/>
    <property type="project" value="InterPro"/>
</dbReference>
<name>A0A1V4AUC7_9BACT</name>
<dbReference type="Gene3D" id="3.30.70.270">
    <property type="match status" value="1"/>
</dbReference>
<dbReference type="STRING" id="1004156.AYP45_06895"/>
<feature type="domain" description="PAC" evidence="7">
    <location>
        <begin position="827"/>
        <end position="879"/>
    </location>
</feature>
<dbReference type="FunFam" id="3.20.20.450:FF:000001">
    <property type="entry name" value="Cyclic di-GMP phosphodiesterase yahA"/>
    <property type="match status" value="1"/>
</dbReference>
<dbReference type="GO" id="GO:0071111">
    <property type="term" value="F:cyclic-guanylate-specific phosphodiesterase activity"/>
    <property type="evidence" value="ECO:0007669"/>
    <property type="project" value="UniProtKB-EC"/>
</dbReference>
<dbReference type="Pfam" id="PF01590">
    <property type="entry name" value="GAF"/>
    <property type="match status" value="1"/>
</dbReference>
<dbReference type="InterPro" id="IPR035919">
    <property type="entry name" value="EAL_sf"/>
</dbReference>
<dbReference type="EMBL" id="AYTS01000061">
    <property type="protein sequence ID" value="OOP56739.1"/>
    <property type="molecule type" value="Genomic_DNA"/>
</dbReference>
<keyword evidence="1" id="KW-0808">Transferase</keyword>
<dbReference type="Pfam" id="PF00990">
    <property type="entry name" value="GGDEF"/>
    <property type="match status" value="1"/>
</dbReference>
<dbReference type="GO" id="GO:0016301">
    <property type="term" value="F:kinase activity"/>
    <property type="evidence" value="ECO:0007669"/>
    <property type="project" value="UniProtKB-KW"/>
</dbReference>
<comment type="caution">
    <text evidence="4">Lacks conserved residue(s) required for the propagation of feature annotation.</text>
</comment>
<dbReference type="InterPro" id="IPR013767">
    <property type="entry name" value="PAS_fold"/>
</dbReference>
<feature type="domain" description="PAC" evidence="7">
    <location>
        <begin position="212"/>
        <end position="265"/>
    </location>
</feature>
<evidence type="ECO:0000313" key="10">
    <source>
        <dbReference type="EMBL" id="OOP56739.1"/>
    </source>
</evidence>
<dbReference type="Pfam" id="PF00072">
    <property type="entry name" value="Response_reg"/>
    <property type="match status" value="1"/>
</dbReference>
<feature type="domain" description="PAS" evidence="6">
    <location>
        <begin position="166"/>
        <end position="210"/>
    </location>
</feature>
<dbReference type="PROSITE" id="PS50110">
    <property type="entry name" value="RESPONSE_REGULATORY"/>
    <property type="match status" value="1"/>
</dbReference>
<comment type="catalytic activity">
    <reaction evidence="3">
        <text>3',3'-c-di-GMP + H2O = 5'-phosphoguanylyl(3'-&gt;5')guanosine + H(+)</text>
        <dbReference type="Rhea" id="RHEA:24902"/>
        <dbReference type="ChEBI" id="CHEBI:15377"/>
        <dbReference type="ChEBI" id="CHEBI:15378"/>
        <dbReference type="ChEBI" id="CHEBI:58754"/>
        <dbReference type="ChEBI" id="CHEBI:58805"/>
        <dbReference type="EC" id="3.1.4.52"/>
    </reaction>
    <physiologicalReaction direction="left-to-right" evidence="3">
        <dbReference type="Rhea" id="RHEA:24903"/>
    </physiologicalReaction>
</comment>
<dbReference type="Pfam" id="PF00563">
    <property type="entry name" value="EAL"/>
    <property type="match status" value="1"/>
</dbReference>
<feature type="domain" description="PAS" evidence="6">
    <location>
        <begin position="509"/>
        <end position="579"/>
    </location>
</feature>
<evidence type="ECO:0000256" key="3">
    <source>
        <dbReference type="ARBA" id="ARBA00051114"/>
    </source>
</evidence>
<dbReference type="PROSITE" id="PS50887">
    <property type="entry name" value="GGDEF"/>
    <property type="match status" value="1"/>
</dbReference>
<dbReference type="PROSITE" id="PS50112">
    <property type="entry name" value="PAS"/>
    <property type="match status" value="5"/>
</dbReference>
<dbReference type="SMART" id="SM00052">
    <property type="entry name" value="EAL"/>
    <property type="match status" value="1"/>
</dbReference>
<dbReference type="SMART" id="SM00086">
    <property type="entry name" value="PAC"/>
    <property type="match status" value="5"/>
</dbReference>
<dbReference type="InterPro" id="IPR029787">
    <property type="entry name" value="Nucleotide_cyclase"/>
</dbReference>
<evidence type="ECO:0008006" key="12">
    <source>
        <dbReference type="Google" id="ProtNLM"/>
    </source>
</evidence>
<dbReference type="InterPro" id="IPR011006">
    <property type="entry name" value="CheY-like_superfamily"/>
</dbReference>
<gene>
    <name evidence="10" type="ORF">AYP45_06895</name>
</gene>
<dbReference type="SMART" id="SM00091">
    <property type="entry name" value="PAS"/>
    <property type="match status" value="7"/>
</dbReference>
<dbReference type="CDD" id="cd01948">
    <property type="entry name" value="EAL"/>
    <property type="match status" value="1"/>
</dbReference>
<dbReference type="PROSITE" id="PS50883">
    <property type="entry name" value="EAL"/>
    <property type="match status" value="1"/>
</dbReference>
<dbReference type="NCBIfam" id="TIGR00229">
    <property type="entry name" value="sensory_box"/>
    <property type="match status" value="5"/>
</dbReference>
<dbReference type="InterPro" id="IPR000700">
    <property type="entry name" value="PAS-assoc_C"/>
</dbReference>
<dbReference type="Gene3D" id="3.40.50.2300">
    <property type="match status" value="1"/>
</dbReference>
<dbReference type="SUPFAM" id="SSF52172">
    <property type="entry name" value="CheY-like"/>
    <property type="match status" value="1"/>
</dbReference>
<dbReference type="Pfam" id="PF08447">
    <property type="entry name" value="PAS_3"/>
    <property type="match status" value="1"/>
</dbReference>
<dbReference type="SUPFAM" id="SSF55073">
    <property type="entry name" value="Nucleotide cyclase"/>
    <property type="match status" value="1"/>
</dbReference>
<evidence type="ECO:0000256" key="4">
    <source>
        <dbReference type="PROSITE-ProRule" id="PRU00169"/>
    </source>
</evidence>
<dbReference type="PROSITE" id="PS50113">
    <property type="entry name" value="PAC"/>
    <property type="match status" value="5"/>
</dbReference>
<evidence type="ECO:0000256" key="2">
    <source>
        <dbReference type="ARBA" id="ARBA00022777"/>
    </source>
</evidence>
<dbReference type="InterPro" id="IPR001610">
    <property type="entry name" value="PAC"/>
</dbReference>
<dbReference type="SUPFAM" id="SSF55785">
    <property type="entry name" value="PYP-like sensor domain (PAS domain)"/>
    <property type="match status" value="7"/>
</dbReference>